<protein>
    <submittedName>
        <fullName evidence="1">Uncharacterized protein</fullName>
    </submittedName>
</protein>
<gene>
    <name evidence="1" type="ORF">CGL56_01210</name>
</gene>
<dbReference type="EMBL" id="PDLO01000001">
    <property type="protein sequence ID" value="PHK99698.1"/>
    <property type="molecule type" value="Genomic_DNA"/>
</dbReference>
<dbReference type="Proteomes" id="UP000226437">
    <property type="component" value="Unassembled WGS sequence"/>
</dbReference>
<dbReference type="RefSeq" id="WP_099104677.1">
    <property type="nucleotide sequence ID" value="NZ_PDLO01000001.1"/>
</dbReference>
<comment type="caution">
    <text evidence="1">The sequence shown here is derived from an EMBL/GenBank/DDBJ whole genome shotgun (WGS) entry which is preliminary data.</text>
</comment>
<reference evidence="1 2" key="1">
    <citation type="submission" date="2017-10" db="EMBL/GenBank/DDBJ databases">
        <title>The draft genome sequence of Lewinella marina KCTC 32374.</title>
        <authorList>
            <person name="Wang K."/>
        </authorList>
    </citation>
    <scope>NUCLEOTIDE SEQUENCE [LARGE SCALE GENOMIC DNA]</scope>
    <source>
        <strain evidence="1 2">MKG-38</strain>
    </source>
</reference>
<name>A0A2G0CIC1_9BACT</name>
<evidence type="ECO:0000313" key="2">
    <source>
        <dbReference type="Proteomes" id="UP000226437"/>
    </source>
</evidence>
<sequence>MACGSDGRDGFKSLDLTQYNVPVTIQAPDSAKVTASNLSGVIDDITIKSPADRFAIQVLASNASTNDMARLKAEELEYVRDNRYFERIVREEPQGFIFENRIDTTSAYGFRYIVYRGDREFVFQNSFDGVFTLPEVETMYESVKPAK</sequence>
<accession>A0A2G0CIC1</accession>
<dbReference type="OrthoDB" id="1494142at2"/>
<evidence type="ECO:0000313" key="1">
    <source>
        <dbReference type="EMBL" id="PHK99698.1"/>
    </source>
</evidence>
<proteinExistence type="predicted"/>
<dbReference type="AlphaFoldDB" id="A0A2G0CIC1"/>
<organism evidence="1 2">
    <name type="scientific">Neolewinella marina</name>
    <dbReference type="NCBI Taxonomy" id="438751"/>
    <lineage>
        <taxon>Bacteria</taxon>
        <taxon>Pseudomonadati</taxon>
        <taxon>Bacteroidota</taxon>
        <taxon>Saprospiria</taxon>
        <taxon>Saprospirales</taxon>
        <taxon>Lewinellaceae</taxon>
        <taxon>Neolewinella</taxon>
    </lineage>
</organism>
<keyword evidence="2" id="KW-1185">Reference proteome</keyword>